<dbReference type="InterPro" id="IPR050894">
    <property type="entry name" value="EfeM/EfeO_iron_uptake"/>
</dbReference>
<dbReference type="InterPro" id="IPR053377">
    <property type="entry name" value="Iron_uptake_EfeM/EfeO"/>
</dbReference>
<keyword evidence="3 4" id="KW-0732">Signal</keyword>
<gene>
    <name evidence="7" type="ORF">HH308_22490</name>
</gene>
<dbReference type="PROSITE" id="PS51257">
    <property type="entry name" value="PROKAR_LIPOPROTEIN"/>
    <property type="match status" value="1"/>
</dbReference>
<dbReference type="AlphaFoldDB" id="A0A848L0L1"/>
<dbReference type="InterPro" id="IPR034981">
    <property type="entry name" value="Imelysin-like_EfeO/Algp7"/>
</dbReference>
<evidence type="ECO:0000313" key="7">
    <source>
        <dbReference type="EMBL" id="NMO03987.1"/>
    </source>
</evidence>
<dbReference type="PANTHER" id="PTHR39192:SF1">
    <property type="entry name" value="IRON UPTAKE SYSTEM COMPONENT EFEO"/>
    <property type="match status" value="1"/>
</dbReference>
<dbReference type="Gene3D" id="1.20.1420.20">
    <property type="entry name" value="M75 peptidase, HXXE motif"/>
    <property type="match status" value="1"/>
</dbReference>
<comment type="similarity">
    <text evidence="2">Belongs to the EfeM/EfeO family.</text>
</comment>
<dbReference type="GO" id="GO:0042597">
    <property type="term" value="C:periplasmic space"/>
    <property type="evidence" value="ECO:0007669"/>
    <property type="project" value="UniProtKB-SubCell"/>
</dbReference>
<evidence type="ECO:0000256" key="4">
    <source>
        <dbReference type="SAM" id="SignalP"/>
    </source>
</evidence>
<reference evidence="7 8" key="1">
    <citation type="submission" date="2020-04" db="EMBL/GenBank/DDBJ databases">
        <title>Gordonia sp. nov. TBRC 11910.</title>
        <authorList>
            <person name="Suriyachadkun C."/>
        </authorList>
    </citation>
    <scope>NUCLEOTIDE SEQUENCE [LARGE SCALE GENOMIC DNA]</scope>
    <source>
        <strain evidence="7 8">TBRC 11910</strain>
    </source>
</reference>
<keyword evidence="8" id="KW-1185">Reference proteome</keyword>
<evidence type="ECO:0000256" key="2">
    <source>
        <dbReference type="ARBA" id="ARBA00005989"/>
    </source>
</evidence>
<dbReference type="EMBL" id="JABBNB010000029">
    <property type="protein sequence ID" value="NMO03987.1"/>
    <property type="molecule type" value="Genomic_DNA"/>
</dbReference>
<dbReference type="Pfam" id="PF13473">
    <property type="entry name" value="Cupredoxin_1"/>
    <property type="match status" value="1"/>
</dbReference>
<proteinExistence type="inferred from homology"/>
<dbReference type="InterPro" id="IPR028096">
    <property type="entry name" value="EfeO_Cupredoxin"/>
</dbReference>
<evidence type="ECO:0000259" key="5">
    <source>
        <dbReference type="Pfam" id="PF09375"/>
    </source>
</evidence>
<protein>
    <submittedName>
        <fullName evidence="7">Peptidase M75 family protein</fullName>
    </submittedName>
</protein>
<dbReference type="Pfam" id="PF09375">
    <property type="entry name" value="Peptidase_M75"/>
    <property type="match status" value="1"/>
</dbReference>
<feature type="chain" id="PRO_5039276696" evidence="4">
    <location>
        <begin position="24"/>
        <end position="402"/>
    </location>
</feature>
<sequence length="402" mass="43129">MKHALSTTVALGAIALGAPLALAGCTSKSDSTGAVSVTSSNDSCELSTTDATTGDVNFKITNSGSKVTEFYVYANETRVLGEVENIGPGLTGNLKVQIVDPGKYTVACKPGMVGQGIRKEINVTGDAKEKSQAPADVNAAKARYLDYVRGQTAALSAQTATFVSNVKNNNLDAARAQFGQVRTSYERIEPVAESFQDLDPKIDMRWDDTADGKDPFTGFHRIERYLWPPQANEIGDATGQIAPADAANAKTADTPAEIAKIADQLQTDVNSLKTEVDKPNFEFDTQLFVQGAKSLIDEVAATKVKGEEDRYSHTDLWDFAANVEGSQTLIGELQPIIEAKNKTLMNQINTAFTDVNNAIDKYRQGDGYVSYEKVTAEQRKELSDKIDALSAALSQVPGVVLG</sequence>
<dbReference type="PANTHER" id="PTHR39192">
    <property type="entry name" value="IRON UPTAKE SYSTEM COMPONENT EFEO"/>
    <property type="match status" value="1"/>
</dbReference>
<dbReference type="CDD" id="cd14656">
    <property type="entry name" value="Imelysin-like_EfeO"/>
    <property type="match status" value="1"/>
</dbReference>
<comment type="caution">
    <text evidence="7">The sequence shown here is derived from an EMBL/GenBank/DDBJ whole genome shotgun (WGS) entry which is preliminary data.</text>
</comment>
<accession>A0A848L0L1</accession>
<dbReference type="NCBIfam" id="NF041757">
    <property type="entry name" value="EfeO"/>
    <property type="match status" value="1"/>
</dbReference>
<feature type="domain" description="EfeO-type cupredoxin-like" evidence="6">
    <location>
        <begin position="13"/>
        <end position="112"/>
    </location>
</feature>
<dbReference type="Proteomes" id="UP000550729">
    <property type="component" value="Unassembled WGS sequence"/>
</dbReference>
<evidence type="ECO:0000256" key="1">
    <source>
        <dbReference type="ARBA" id="ARBA00004418"/>
    </source>
</evidence>
<dbReference type="Gene3D" id="2.60.40.420">
    <property type="entry name" value="Cupredoxins - blue copper proteins"/>
    <property type="match status" value="1"/>
</dbReference>
<evidence type="ECO:0000256" key="3">
    <source>
        <dbReference type="ARBA" id="ARBA00022729"/>
    </source>
</evidence>
<feature type="domain" description="Imelysin-like" evidence="5">
    <location>
        <begin position="141"/>
        <end position="396"/>
    </location>
</feature>
<dbReference type="InterPro" id="IPR008972">
    <property type="entry name" value="Cupredoxin"/>
</dbReference>
<dbReference type="InterPro" id="IPR038352">
    <property type="entry name" value="Imelysin_sf"/>
</dbReference>
<organism evidence="7 8">
    <name type="scientific">Gordonia asplenii</name>
    <dbReference type="NCBI Taxonomy" id="2725283"/>
    <lineage>
        <taxon>Bacteria</taxon>
        <taxon>Bacillati</taxon>
        <taxon>Actinomycetota</taxon>
        <taxon>Actinomycetes</taxon>
        <taxon>Mycobacteriales</taxon>
        <taxon>Gordoniaceae</taxon>
        <taxon>Gordonia</taxon>
    </lineage>
</organism>
<evidence type="ECO:0000259" key="6">
    <source>
        <dbReference type="Pfam" id="PF13473"/>
    </source>
</evidence>
<name>A0A848L0L1_9ACTN</name>
<feature type="signal peptide" evidence="4">
    <location>
        <begin position="1"/>
        <end position="23"/>
    </location>
</feature>
<dbReference type="InterPro" id="IPR018976">
    <property type="entry name" value="Imelysin-like"/>
</dbReference>
<comment type="subcellular location">
    <subcellularLocation>
        <location evidence="1">Periplasm</location>
    </subcellularLocation>
</comment>
<evidence type="ECO:0000313" key="8">
    <source>
        <dbReference type="Proteomes" id="UP000550729"/>
    </source>
</evidence>
<dbReference type="RefSeq" id="WP_170196486.1">
    <property type="nucleotide sequence ID" value="NZ_JABBNB010000029.1"/>
</dbReference>